<protein>
    <submittedName>
        <fullName evidence="2">Glycine betaine ABC transporter substrate-binding protein</fullName>
    </submittedName>
</protein>
<accession>A0A9X1VY68</accession>
<dbReference type="GO" id="GO:0043190">
    <property type="term" value="C:ATP-binding cassette (ABC) transporter complex"/>
    <property type="evidence" value="ECO:0007669"/>
    <property type="project" value="InterPro"/>
</dbReference>
<evidence type="ECO:0000313" key="2">
    <source>
        <dbReference type="EMBL" id="MCJ0765105.1"/>
    </source>
</evidence>
<dbReference type="AlphaFoldDB" id="A0A9X1VY68"/>
<evidence type="ECO:0000313" key="3">
    <source>
        <dbReference type="Proteomes" id="UP001139447"/>
    </source>
</evidence>
<sequence length="263" mass="29032">MTRELVIGQIALSFHVASAAVVRAIVERSGVKTFTREAPHEAMYAMLARGEVDMVVSAWLPGSHGVYVDPLEPELLKLGVLYEPYAIWGVPGYVPRELVAQVADLAKPEVAARMDKRIQGIGPGAGISRFSREIMERYSLSELGYQFHNGTLADCTGAFERAWQDGRWAVVPLWHPQYLHHRYAIRELAEPLGLLRGRDAATLVMRRDAAHLIPEATLQQLRHLHLGNAAVAALDHQISVAGHSPQEAAAHWLARTTQGLATY</sequence>
<reference evidence="2" key="1">
    <citation type="submission" date="2022-03" db="EMBL/GenBank/DDBJ databases">
        <authorList>
            <person name="Woo C.Y."/>
        </authorList>
    </citation>
    <scope>NUCLEOTIDE SEQUENCE</scope>
    <source>
        <strain evidence="2">CYS-02</strain>
    </source>
</reference>
<dbReference type="RefSeq" id="WP_243308188.1">
    <property type="nucleotide sequence ID" value="NZ_JALGBI010000002.1"/>
</dbReference>
<proteinExistence type="predicted"/>
<dbReference type="Gene3D" id="3.40.190.10">
    <property type="entry name" value="Periplasmic binding protein-like II"/>
    <property type="match status" value="1"/>
</dbReference>
<feature type="domain" description="ABC-type glycine betaine transport system substrate-binding" evidence="1">
    <location>
        <begin position="4"/>
        <end position="254"/>
    </location>
</feature>
<organism evidence="2 3">
    <name type="scientific">Variovorax terrae</name>
    <dbReference type="NCBI Taxonomy" id="2923278"/>
    <lineage>
        <taxon>Bacteria</taxon>
        <taxon>Pseudomonadati</taxon>
        <taxon>Pseudomonadota</taxon>
        <taxon>Betaproteobacteria</taxon>
        <taxon>Burkholderiales</taxon>
        <taxon>Comamonadaceae</taxon>
        <taxon>Variovorax</taxon>
    </lineage>
</organism>
<dbReference type="Pfam" id="PF04069">
    <property type="entry name" value="OpuAC"/>
    <property type="match status" value="1"/>
</dbReference>
<dbReference type="InterPro" id="IPR007210">
    <property type="entry name" value="ABC_Gly_betaine_transp_sub-bd"/>
</dbReference>
<gene>
    <name evidence="2" type="ORF">MMF98_17975</name>
</gene>
<comment type="caution">
    <text evidence="2">The sequence shown here is derived from an EMBL/GenBank/DDBJ whole genome shotgun (WGS) entry which is preliminary data.</text>
</comment>
<evidence type="ECO:0000259" key="1">
    <source>
        <dbReference type="Pfam" id="PF04069"/>
    </source>
</evidence>
<dbReference type="Proteomes" id="UP001139447">
    <property type="component" value="Unassembled WGS sequence"/>
</dbReference>
<dbReference type="GO" id="GO:0022857">
    <property type="term" value="F:transmembrane transporter activity"/>
    <property type="evidence" value="ECO:0007669"/>
    <property type="project" value="InterPro"/>
</dbReference>
<dbReference type="Gene3D" id="3.40.190.100">
    <property type="entry name" value="Glycine betaine-binding periplasmic protein, domain 2"/>
    <property type="match status" value="1"/>
</dbReference>
<keyword evidence="3" id="KW-1185">Reference proteome</keyword>
<dbReference type="EMBL" id="JALGBI010000002">
    <property type="protein sequence ID" value="MCJ0765105.1"/>
    <property type="molecule type" value="Genomic_DNA"/>
</dbReference>
<name>A0A9X1VY68_9BURK</name>
<dbReference type="SUPFAM" id="SSF53850">
    <property type="entry name" value="Periplasmic binding protein-like II"/>
    <property type="match status" value="1"/>
</dbReference>